<gene>
    <name evidence="2" type="ORF">Raf01_95420</name>
</gene>
<evidence type="ECO:0000313" key="3">
    <source>
        <dbReference type="Proteomes" id="UP000642748"/>
    </source>
</evidence>
<sequence length="138" mass="15711">MTTYTMAWGWDDDDPSGQHTIRVQTVEDVDTALNRLASDGAVRVIDVYEGVWAEGQPTPPYGFQLVWGHPERAALTWLGDDPAIAADPSLPEWTEPIPNDQDETPPHHTRITPAQVREALHQYIHTRRQPTNVRWEQH</sequence>
<reference evidence="2" key="1">
    <citation type="submission" date="2021-01" db="EMBL/GenBank/DDBJ databases">
        <title>Whole genome shotgun sequence of Rugosimonospora africana NBRC 104875.</title>
        <authorList>
            <person name="Komaki H."/>
            <person name="Tamura T."/>
        </authorList>
    </citation>
    <scope>NUCLEOTIDE SEQUENCE</scope>
    <source>
        <strain evidence="2">NBRC 104875</strain>
    </source>
</reference>
<proteinExistence type="predicted"/>
<keyword evidence="3" id="KW-1185">Reference proteome</keyword>
<dbReference type="RefSeq" id="WP_203924749.1">
    <property type="nucleotide sequence ID" value="NZ_BONZ01000126.1"/>
</dbReference>
<dbReference type="AlphaFoldDB" id="A0A8J3VWJ2"/>
<comment type="caution">
    <text evidence="2">The sequence shown here is derived from an EMBL/GenBank/DDBJ whole genome shotgun (WGS) entry which is preliminary data.</text>
</comment>
<dbReference type="Proteomes" id="UP000642748">
    <property type="component" value="Unassembled WGS sequence"/>
</dbReference>
<dbReference type="EMBL" id="BONZ01000126">
    <property type="protein sequence ID" value="GIH21370.1"/>
    <property type="molecule type" value="Genomic_DNA"/>
</dbReference>
<name>A0A8J3VWJ2_9ACTN</name>
<organism evidence="2 3">
    <name type="scientific">Rugosimonospora africana</name>
    <dbReference type="NCBI Taxonomy" id="556532"/>
    <lineage>
        <taxon>Bacteria</taxon>
        <taxon>Bacillati</taxon>
        <taxon>Actinomycetota</taxon>
        <taxon>Actinomycetes</taxon>
        <taxon>Micromonosporales</taxon>
        <taxon>Micromonosporaceae</taxon>
        <taxon>Rugosimonospora</taxon>
    </lineage>
</organism>
<feature type="region of interest" description="Disordered" evidence="1">
    <location>
        <begin position="87"/>
        <end position="109"/>
    </location>
</feature>
<evidence type="ECO:0000256" key="1">
    <source>
        <dbReference type="SAM" id="MobiDB-lite"/>
    </source>
</evidence>
<dbReference type="Pfam" id="PF14430">
    <property type="entry name" value="Imm1"/>
    <property type="match status" value="1"/>
</dbReference>
<evidence type="ECO:0008006" key="4">
    <source>
        <dbReference type="Google" id="ProtNLM"/>
    </source>
</evidence>
<evidence type="ECO:0000313" key="2">
    <source>
        <dbReference type="EMBL" id="GIH21370.1"/>
    </source>
</evidence>
<dbReference type="InterPro" id="IPR025680">
    <property type="entry name" value="DddI"/>
</dbReference>
<accession>A0A8J3VWJ2</accession>
<protein>
    <recommendedName>
        <fullName evidence="4">Immunity protein Imm1</fullName>
    </recommendedName>
</protein>